<evidence type="ECO:0000256" key="8">
    <source>
        <dbReference type="ARBA" id="ARBA00023170"/>
    </source>
</evidence>
<reference evidence="12" key="2">
    <citation type="submission" date="2025-09" db="UniProtKB">
        <authorList>
            <consortium name="Ensembl"/>
        </authorList>
    </citation>
    <scope>IDENTIFICATION</scope>
</reference>
<dbReference type="Proteomes" id="UP000694541">
    <property type="component" value="Unplaced"/>
</dbReference>
<feature type="disulfide bond" evidence="10">
    <location>
        <begin position="329"/>
        <end position="347"/>
    </location>
</feature>
<feature type="disulfide bond" evidence="10">
    <location>
        <begin position="83"/>
        <end position="98"/>
    </location>
</feature>
<keyword evidence="6" id="KW-0472">Membrane</keyword>
<dbReference type="GO" id="GO:0006898">
    <property type="term" value="P:receptor-mediated endocytosis"/>
    <property type="evidence" value="ECO:0007669"/>
    <property type="project" value="TreeGrafter"/>
</dbReference>
<dbReference type="FunFam" id="4.10.400.10:FF:000024">
    <property type="entry name" value="Low-density lipoprotein RecePtor related"/>
    <property type="match status" value="1"/>
</dbReference>
<evidence type="ECO:0000256" key="10">
    <source>
        <dbReference type="PROSITE-ProRule" id="PRU00124"/>
    </source>
</evidence>
<evidence type="ECO:0000256" key="3">
    <source>
        <dbReference type="ARBA" id="ARBA00022692"/>
    </source>
</evidence>
<evidence type="ECO:0000256" key="4">
    <source>
        <dbReference type="ARBA" id="ARBA00022737"/>
    </source>
</evidence>
<evidence type="ECO:0000256" key="6">
    <source>
        <dbReference type="ARBA" id="ARBA00023136"/>
    </source>
</evidence>
<evidence type="ECO:0000256" key="1">
    <source>
        <dbReference type="ARBA" id="ARBA00004167"/>
    </source>
</evidence>
<feature type="disulfide bond" evidence="10">
    <location>
        <begin position="168"/>
        <end position="183"/>
    </location>
</feature>
<feature type="disulfide bond" evidence="10">
    <location>
        <begin position="149"/>
        <end position="161"/>
    </location>
</feature>
<keyword evidence="7 10" id="KW-1015">Disulfide bond</keyword>
<dbReference type="Gene3D" id="4.10.400.10">
    <property type="entry name" value="Low-density Lipoprotein Receptor"/>
    <property type="match status" value="7"/>
</dbReference>
<feature type="disulfide bond" evidence="10">
    <location>
        <begin position="71"/>
        <end position="89"/>
    </location>
</feature>
<feature type="disulfide bond" evidence="10">
    <location>
        <begin position="255"/>
        <end position="273"/>
    </location>
</feature>
<dbReference type="SMART" id="SM00192">
    <property type="entry name" value="LDLa"/>
    <property type="match status" value="7"/>
</dbReference>
<dbReference type="GO" id="GO:0042562">
    <property type="term" value="F:hormone binding"/>
    <property type="evidence" value="ECO:0007669"/>
    <property type="project" value="TreeGrafter"/>
</dbReference>
<dbReference type="AlphaFoldDB" id="A0A8B9LZ68"/>
<keyword evidence="9" id="KW-0325">Glycoprotein</keyword>
<feature type="disulfide bond" evidence="10">
    <location>
        <begin position="215"/>
        <end position="230"/>
    </location>
</feature>
<feature type="disulfide bond" evidence="10">
    <location>
        <begin position="129"/>
        <end position="144"/>
    </location>
</feature>
<dbReference type="PROSITE" id="PS50068">
    <property type="entry name" value="LDLRA_2"/>
    <property type="match status" value="7"/>
</dbReference>
<evidence type="ECO:0000313" key="13">
    <source>
        <dbReference type="Proteomes" id="UP000694541"/>
    </source>
</evidence>
<reference evidence="12" key="1">
    <citation type="submission" date="2025-08" db="UniProtKB">
        <authorList>
            <consortium name="Ensembl"/>
        </authorList>
    </citation>
    <scope>IDENTIFICATION</scope>
</reference>
<dbReference type="PRINTS" id="PR00261">
    <property type="entry name" value="LDLRECEPTOR"/>
</dbReference>
<keyword evidence="3" id="KW-0812">Transmembrane</keyword>
<evidence type="ECO:0000313" key="12">
    <source>
        <dbReference type="Ensembl" id="ENSANIP00000001313.1"/>
    </source>
</evidence>
<feature type="region of interest" description="Disordered" evidence="11">
    <location>
        <begin position="398"/>
        <end position="419"/>
    </location>
</feature>
<evidence type="ECO:0000256" key="9">
    <source>
        <dbReference type="ARBA" id="ARBA00023180"/>
    </source>
</evidence>
<evidence type="ECO:0000256" key="2">
    <source>
        <dbReference type="ARBA" id="ARBA00009939"/>
    </source>
</evidence>
<comment type="caution">
    <text evidence="10">Lacks conserved residue(s) required for the propagation of feature annotation.</text>
</comment>
<proteinExistence type="inferred from homology"/>
<dbReference type="PANTHER" id="PTHR22722">
    <property type="entry name" value="LOW-DENSITY LIPOPROTEIN RECEPTOR-RELATED PROTEIN 2-RELATED"/>
    <property type="match status" value="1"/>
</dbReference>
<dbReference type="InterPro" id="IPR051221">
    <property type="entry name" value="LDLR-related"/>
</dbReference>
<dbReference type="PANTHER" id="PTHR22722:SF12">
    <property type="entry name" value="EGF-LIKE DOMAIN-CONTAINING PROTEIN"/>
    <property type="match status" value="1"/>
</dbReference>
<keyword evidence="5" id="KW-1133">Transmembrane helix</keyword>
<feature type="compositionally biased region" description="Basic and acidic residues" evidence="11">
    <location>
        <begin position="398"/>
        <end position="408"/>
    </location>
</feature>
<dbReference type="PROSITE" id="PS01209">
    <property type="entry name" value="LDLRA_1"/>
    <property type="match status" value="3"/>
</dbReference>
<dbReference type="GO" id="GO:0016324">
    <property type="term" value="C:apical plasma membrane"/>
    <property type="evidence" value="ECO:0007669"/>
    <property type="project" value="TreeGrafter"/>
</dbReference>
<sequence length="434" mass="46405">MSVARGHILDPKLSEAAPHLPESPVGSCCGPAPWQSPSGIASTCPVPGWRRPLWLCRSNVACGGDPHVWQCDDGRCVSSSWRCDGAADCLDGSDEQDCGCECCSVPSVCGAKKVQCPGTHHCIPHWELCDRHQDCEDGWDEEGCPQEPCLPGQWQCRNRVCIMAEWKCNGIDNCGDSSDEDVCGKQACWMLLSGVRPCALRCDAATRCIPESWLCDSHADCLDHTDEQGCGETLGLDGTGASGVPKECSRAEFPCRSGQCVALALRCDGDHDCRDGSDEEGCTVPRPLLCRMGEVACPHSRECVLEAWRCDGATDCGDGTDEQSHEYPCGLRACLNASLVCDGQQDCADGSDEGGNCSVPCQRSCTHLCYPSPQGPVSASSPGPGAYPAMLPWSSCRREPHVSPRQDPDSPFPHSGAGVTRAIGWPRTVCPAWT</sequence>
<comment type="subcellular location">
    <subcellularLocation>
        <location evidence="1">Membrane</location>
        <topology evidence="1">Single-pass membrane protein</topology>
    </subcellularLocation>
</comment>
<dbReference type="SUPFAM" id="SSF57424">
    <property type="entry name" value="LDL receptor-like module"/>
    <property type="match status" value="7"/>
</dbReference>
<evidence type="ECO:0000256" key="5">
    <source>
        <dbReference type="ARBA" id="ARBA00022989"/>
    </source>
</evidence>
<organism evidence="12 13">
    <name type="scientific">Accipiter nisus</name>
    <name type="common">Eurasian sparrowhawk</name>
    <dbReference type="NCBI Taxonomy" id="211598"/>
    <lineage>
        <taxon>Eukaryota</taxon>
        <taxon>Metazoa</taxon>
        <taxon>Chordata</taxon>
        <taxon>Craniata</taxon>
        <taxon>Vertebrata</taxon>
        <taxon>Euteleostomi</taxon>
        <taxon>Archelosauria</taxon>
        <taxon>Archosauria</taxon>
        <taxon>Dinosauria</taxon>
        <taxon>Saurischia</taxon>
        <taxon>Theropoda</taxon>
        <taxon>Coelurosauria</taxon>
        <taxon>Aves</taxon>
        <taxon>Neognathae</taxon>
        <taxon>Neoaves</taxon>
        <taxon>Telluraves</taxon>
        <taxon>Accipitrimorphae</taxon>
        <taxon>Accipitriformes</taxon>
        <taxon>Accipitridae</taxon>
        <taxon>Accipitrinae</taxon>
        <taxon>Accipiter</taxon>
    </lineage>
</organism>
<keyword evidence="4" id="KW-0677">Repeat</keyword>
<dbReference type="Pfam" id="PF00057">
    <property type="entry name" value="Ldl_recept_a"/>
    <property type="match status" value="7"/>
</dbReference>
<dbReference type="CDD" id="cd00112">
    <property type="entry name" value="LDLa"/>
    <property type="match status" value="7"/>
</dbReference>
<keyword evidence="8" id="KW-0675">Receptor</keyword>
<evidence type="ECO:0000256" key="7">
    <source>
        <dbReference type="ARBA" id="ARBA00023157"/>
    </source>
</evidence>
<feature type="disulfide bond" evidence="10">
    <location>
        <begin position="267"/>
        <end position="282"/>
    </location>
</feature>
<keyword evidence="13" id="KW-1185">Reference proteome</keyword>
<feature type="disulfide bond" evidence="10">
    <location>
        <begin position="248"/>
        <end position="260"/>
    </location>
</feature>
<feature type="disulfide bond" evidence="10">
    <location>
        <begin position="156"/>
        <end position="174"/>
    </location>
</feature>
<dbReference type="GO" id="GO:0043235">
    <property type="term" value="C:receptor complex"/>
    <property type="evidence" value="ECO:0007669"/>
    <property type="project" value="TreeGrafter"/>
</dbReference>
<name>A0A8B9LZ68_9AVES</name>
<dbReference type="InterPro" id="IPR036055">
    <property type="entry name" value="LDL_receptor-like_sf"/>
</dbReference>
<dbReference type="Ensembl" id="ENSANIT00000001345.1">
    <property type="protein sequence ID" value="ENSANIP00000001313.1"/>
    <property type="gene ID" value="ENSANIG00000000959.1"/>
</dbReference>
<accession>A0A8B9LZ68</accession>
<evidence type="ECO:0000256" key="11">
    <source>
        <dbReference type="SAM" id="MobiDB-lite"/>
    </source>
</evidence>
<comment type="similarity">
    <text evidence="2">Belongs to the LDLR family.</text>
</comment>
<protein>
    <submittedName>
        <fullName evidence="12">Uncharacterized protein</fullName>
    </submittedName>
</protein>
<dbReference type="InterPro" id="IPR023415">
    <property type="entry name" value="LDLR_class-A_CS"/>
</dbReference>
<dbReference type="InterPro" id="IPR002172">
    <property type="entry name" value="LDrepeatLR_classA_rpt"/>
</dbReference>